<proteinExistence type="predicted"/>
<accession>A0A8H7C2W4</accession>
<protein>
    <submittedName>
        <fullName evidence="2">Uncharacterized protein</fullName>
    </submittedName>
</protein>
<dbReference type="AlphaFoldDB" id="A0A8H7C2W4"/>
<name>A0A8H7C2W4_AGABI</name>
<evidence type="ECO:0000256" key="1">
    <source>
        <dbReference type="SAM" id="MobiDB-lite"/>
    </source>
</evidence>
<reference evidence="2 3" key="1">
    <citation type="journal article" name="Sci. Rep.">
        <title>Telomere-to-telomere assembled and centromere annotated genomes of the two main subspecies of the button mushroom Agaricus bisporus reveal especially polymorphic chromosome ends.</title>
        <authorList>
            <person name="Sonnenberg A.S.M."/>
            <person name="Sedaghat-Telgerd N."/>
            <person name="Lavrijssen B."/>
            <person name="Ohm R.A."/>
            <person name="Hendrickx P.M."/>
            <person name="Scholtmeijer K."/>
            <person name="Baars J.J.P."/>
            <person name="van Peer A."/>
        </authorList>
    </citation>
    <scope>NUCLEOTIDE SEQUENCE [LARGE SCALE GENOMIC DNA]</scope>
    <source>
        <strain evidence="2 3">H119_p4</strain>
    </source>
</reference>
<gene>
    <name evidence="2" type="ORF">Agabi119p4_10395</name>
</gene>
<dbReference type="Gene3D" id="3.60.130.30">
    <property type="match status" value="1"/>
</dbReference>
<organism evidence="2 3">
    <name type="scientific">Agaricus bisporus var. burnettii</name>
    <dbReference type="NCBI Taxonomy" id="192524"/>
    <lineage>
        <taxon>Eukaryota</taxon>
        <taxon>Fungi</taxon>
        <taxon>Dikarya</taxon>
        <taxon>Basidiomycota</taxon>
        <taxon>Agaricomycotina</taxon>
        <taxon>Agaricomycetes</taxon>
        <taxon>Agaricomycetidae</taxon>
        <taxon>Agaricales</taxon>
        <taxon>Agaricineae</taxon>
        <taxon>Agaricaceae</taxon>
        <taxon>Agaricus</taxon>
    </lineage>
</organism>
<sequence length="554" mass="63078">MALPLPNQRSCSTGQEPRPITALSTCLPSEYIDALVDYAVEAANSLPLSDEDVLRHCDAFLSPEVGLEEVYDDAWPVSPTPCSRGADRSDELEEGEVVEVRVQSNRSRKRPLALSGDNTQPLSFKVLRTEGPASESPAMPRDKEIRKNEGRRRRESGYLVEHGRCALPRMRNKISTAVALESFQTSMLGRLEEGTQLGGYRPRVAKMERFMEKLTERMRSACLKRVACPAEGVMNDLKQMGYRVVSWDGVNPTLLVDKDERVFGTLVGRPSDPGWQDRCSELYDIMLAEQEAGAKRWQVKGPHRRGDYMTIHAGVTYAPGDQKAHQLRLTNRESRLVYGNARKWKIKRDLRNFAHNSLDLFAPRLFKYYTEHMELLRAHPDYRHLPRGNPYEERVEQGPEVFACHSENHPPSTFTIPHRDVMNLAFGWCAIFALGRFDPQFGGHLVLHDLKLIIPFPHASCVMIPSAFLWHSNVPIREEEGRASLTFYTAGCLFRFIDNDFQTEAKYVSSLPDKYDLKLHRRAKRIRIKAGANLYSRVSEIRRPGQAVLDPVYV</sequence>
<evidence type="ECO:0000313" key="2">
    <source>
        <dbReference type="EMBL" id="KAF7760986.1"/>
    </source>
</evidence>
<dbReference type="Proteomes" id="UP000629468">
    <property type="component" value="Unassembled WGS sequence"/>
</dbReference>
<comment type="caution">
    <text evidence="2">The sequence shown here is derived from an EMBL/GenBank/DDBJ whole genome shotgun (WGS) entry which is preliminary data.</text>
</comment>
<evidence type="ECO:0000313" key="3">
    <source>
        <dbReference type="Proteomes" id="UP000629468"/>
    </source>
</evidence>
<dbReference type="EMBL" id="JABXXO010000014">
    <property type="protein sequence ID" value="KAF7760986.1"/>
    <property type="molecule type" value="Genomic_DNA"/>
</dbReference>
<feature type="region of interest" description="Disordered" evidence="1">
    <location>
        <begin position="129"/>
        <end position="154"/>
    </location>
</feature>